<dbReference type="AlphaFoldDB" id="A0AA86R6U4"/>
<evidence type="ECO:0000256" key="3">
    <source>
        <dbReference type="ARBA" id="ARBA00022679"/>
    </source>
</evidence>
<dbReference type="SMART" id="SM00220">
    <property type="entry name" value="S_TKc"/>
    <property type="match status" value="1"/>
</dbReference>
<proteinExistence type="predicted"/>
<keyword evidence="4" id="KW-0547">Nucleotide-binding</keyword>
<comment type="catalytic activity">
    <reaction evidence="8">
        <text>L-seryl-[protein] + ATP = O-phospho-L-seryl-[protein] + ADP + H(+)</text>
        <dbReference type="Rhea" id="RHEA:17989"/>
        <dbReference type="Rhea" id="RHEA-COMP:9863"/>
        <dbReference type="Rhea" id="RHEA-COMP:11604"/>
        <dbReference type="ChEBI" id="CHEBI:15378"/>
        <dbReference type="ChEBI" id="CHEBI:29999"/>
        <dbReference type="ChEBI" id="CHEBI:30616"/>
        <dbReference type="ChEBI" id="CHEBI:83421"/>
        <dbReference type="ChEBI" id="CHEBI:456216"/>
        <dbReference type="EC" id="2.7.11.1"/>
    </reaction>
</comment>
<keyword evidence="6" id="KW-0067">ATP-binding</keyword>
<dbReference type="InterPro" id="IPR000719">
    <property type="entry name" value="Prot_kinase_dom"/>
</dbReference>
<dbReference type="GO" id="GO:0004674">
    <property type="term" value="F:protein serine/threonine kinase activity"/>
    <property type="evidence" value="ECO:0007669"/>
    <property type="project" value="UniProtKB-KW"/>
</dbReference>
<reference evidence="11 12" key="2">
    <citation type="submission" date="2024-07" db="EMBL/GenBank/DDBJ databases">
        <authorList>
            <person name="Akdeniz Z."/>
        </authorList>
    </citation>
    <scope>NUCLEOTIDE SEQUENCE [LARGE SCALE GENOMIC DNA]</scope>
</reference>
<dbReference type="PANTHER" id="PTHR44899">
    <property type="entry name" value="CAMK FAMILY PROTEIN KINASE"/>
    <property type="match status" value="1"/>
</dbReference>
<keyword evidence="5 11" id="KW-0418">Kinase</keyword>
<evidence type="ECO:0000256" key="6">
    <source>
        <dbReference type="ARBA" id="ARBA00022840"/>
    </source>
</evidence>
<keyword evidence="3" id="KW-0808">Transferase</keyword>
<protein>
    <recommendedName>
        <fullName evidence="1">non-specific serine/threonine protein kinase</fullName>
        <ecNumber evidence="1">2.7.11.1</ecNumber>
    </recommendedName>
</protein>
<dbReference type="GO" id="GO:0005524">
    <property type="term" value="F:ATP binding"/>
    <property type="evidence" value="ECO:0007669"/>
    <property type="project" value="UniProtKB-KW"/>
</dbReference>
<dbReference type="EMBL" id="CATOUU010001012">
    <property type="protein sequence ID" value="CAI9967127.1"/>
    <property type="molecule type" value="Genomic_DNA"/>
</dbReference>
<evidence type="ECO:0000256" key="8">
    <source>
        <dbReference type="ARBA" id="ARBA00048679"/>
    </source>
</evidence>
<keyword evidence="12" id="KW-1185">Reference proteome</keyword>
<evidence type="ECO:0000313" key="11">
    <source>
        <dbReference type="EMBL" id="CAL6069707.1"/>
    </source>
</evidence>
<evidence type="ECO:0000313" key="12">
    <source>
        <dbReference type="Proteomes" id="UP001642409"/>
    </source>
</evidence>
<comment type="caution">
    <text evidence="10">The sequence shown here is derived from an EMBL/GenBank/DDBJ whole genome shotgun (WGS) entry which is preliminary data.</text>
</comment>
<keyword evidence="2" id="KW-0723">Serine/threonine-protein kinase</keyword>
<evidence type="ECO:0000256" key="1">
    <source>
        <dbReference type="ARBA" id="ARBA00012513"/>
    </source>
</evidence>
<evidence type="ECO:0000256" key="2">
    <source>
        <dbReference type="ARBA" id="ARBA00022527"/>
    </source>
</evidence>
<dbReference type="EC" id="2.7.11.1" evidence="1"/>
<dbReference type="PROSITE" id="PS50011">
    <property type="entry name" value="PROTEIN_KINASE_DOM"/>
    <property type="match status" value="1"/>
</dbReference>
<dbReference type="Gene3D" id="1.10.510.10">
    <property type="entry name" value="Transferase(Phosphotransferase) domain 1"/>
    <property type="match status" value="1"/>
</dbReference>
<sequence length="299" mass="34937">MSTIRAYKFVEKIGMDGNSEIMLYTDKKTKQKHFIKQINMSVVSDVERLGVIIESYLLKHLLHPNVIYSPGSFYHGNNYSTVTDYTDSDLYSVIQARTISKDPFTELEVMYYFVQILFALSYIHEQKITHGNICSQSVNLNKFQSNEGQKYKYQVKLDRFQMAQIFQPQKKADPIVELSIAEDFRVLKHKLMTGEQKEKMQMEFKLKAKEDIMALGKLLCDMCTLQTEQLDKPHIDTKWFSQGLSDLIDEMTQPPFIPSAKELLELPFVKDWMAILVQKKMIDKEQLETNENEQTQKQD</sequence>
<dbReference type="Pfam" id="PF00069">
    <property type="entry name" value="Pkinase"/>
    <property type="match status" value="1"/>
</dbReference>
<dbReference type="PANTHER" id="PTHR44899:SF3">
    <property type="entry name" value="SERINE_THREONINE-PROTEIN KINASE NEK1"/>
    <property type="match status" value="1"/>
</dbReference>
<dbReference type="Gene3D" id="3.30.200.20">
    <property type="entry name" value="Phosphorylase Kinase, domain 1"/>
    <property type="match status" value="1"/>
</dbReference>
<dbReference type="InterPro" id="IPR051131">
    <property type="entry name" value="NEK_Ser/Thr_kinase_NIMA"/>
</dbReference>
<evidence type="ECO:0000256" key="5">
    <source>
        <dbReference type="ARBA" id="ARBA00022777"/>
    </source>
</evidence>
<organism evidence="10">
    <name type="scientific">Hexamita inflata</name>
    <dbReference type="NCBI Taxonomy" id="28002"/>
    <lineage>
        <taxon>Eukaryota</taxon>
        <taxon>Metamonada</taxon>
        <taxon>Diplomonadida</taxon>
        <taxon>Hexamitidae</taxon>
        <taxon>Hexamitinae</taxon>
        <taxon>Hexamita</taxon>
    </lineage>
</organism>
<evidence type="ECO:0000256" key="7">
    <source>
        <dbReference type="ARBA" id="ARBA00047899"/>
    </source>
</evidence>
<evidence type="ECO:0000259" key="9">
    <source>
        <dbReference type="PROSITE" id="PS50011"/>
    </source>
</evidence>
<dbReference type="Proteomes" id="UP001642409">
    <property type="component" value="Unassembled WGS sequence"/>
</dbReference>
<feature type="domain" description="Protein kinase" evidence="9">
    <location>
        <begin position="7"/>
        <end position="269"/>
    </location>
</feature>
<dbReference type="EMBL" id="CAXDID020000279">
    <property type="protein sequence ID" value="CAL6069707.1"/>
    <property type="molecule type" value="Genomic_DNA"/>
</dbReference>
<evidence type="ECO:0000256" key="4">
    <source>
        <dbReference type="ARBA" id="ARBA00022741"/>
    </source>
</evidence>
<accession>A0AA86R6U4</accession>
<reference evidence="10" key="1">
    <citation type="submission" date="2023-06" db="EMBL/GenBank/DDBJ databases">
        <authorList>
            <person name="Kurt Z."/>
        </authorList>
    </citation>
    <scope>NUCLEOTIDE SEQUENCE</scope>
</reference>
<gene>
    <name evidence="11" type="ORF">HINF_LOCUS54106</name>
    <name evidence="10" type="ORF">HINF_LOCUS54772</name>
</gene>
<comment type="catalytic activity">
    <reaction evidence="7">
        <text>L-threonyl-[protein] + ATP = O-phospho-L-threonyl-[protein] + ADP + H(+)</text>
        <dbReference type="Rhea" id="RHEA:46608"/>
        <dbReference type="Rhea" id="RHEA-COMP:11060"/>
        <dbReference type="Rhea" id="RHEA-COMP:11605"/>
        <dbReference type="ChEBI" id="CHEBI:15378"/>
        <dbReference type="ChEBI" id="CHEBI:30013"/>
        <dbReference type="ChEBI" id="CHEBI:30616"/>
        <dbReference type="ChEBI" id="CHEBI:61977"/>
        <dbReference type="ChEBI" id="CHEBI:456216"/>
        <dbReference type="EC" id="2.7.11.1"/>
    </reaction>
</comment>
<dbReference type="SUPFAM" id="SSF56112">
    <property type="entry name" value="Protein kinase-like (PK-like)"/>
    <property type="match status" value="1"/>
</dbReference>
<name>A0AA86R6U4_9EUKA</name>
<evidence type="ECO:0000313" key="10">
    <source>
        <dbReference type="EMBL" id="CAI9967127.1"/>
    </source>
</evidence>
<dbReference type="InterPro" id="IPR011009">
    <property type="entry name" value="Kinase-like_dom_sf"/>
</dbReference>